<dbReference type="AlphaFoldDB" id="A0A0G4EWM5"/>
<dbReference type="GO" id="GO:0031499">
    <property type="term" value="C:TRAMP complex"/>
    <property type="evidence" value="ECO:0007669"/>
    <property type="project" value="TreeGrafter"/>
</dbReference>
<accession>A0A0G4EWM5</accession>
<dbReference type="InterPro" id="IPR002934">
    <property type="entry name" value="Polymerase_NTP_transf_dom"/>
</dbReference>
<dbReference type="InterPro" id="IPR045862">
    <property type="entry name" value="Trf4-like"/>
</dbReference>
<dbReference type="OrthoDB" id="273917at2759"/>
<dbReference type="VEuPathDB" id="CryptoDB:Vbra_8395"/>
<dbReference type="SUPFAM" id="SSF81631">
    <property type="entry name" value="PAP/OAS1 substrate-binding domain"/>
    <property type="match status" value="1"/>
</dbReference>
<feature type="region of interest" description="Disordered" evidence="1">
    <location>
        <begin position="158"/>
        <end position="190"/>
    </location>
</feature>
<name>A0A0G4EWM5_VITBC</name>
<dbReference type="Proteomes" id="UP000041254">
    <property type="component" value="Unassembled WGS sequence"/>
</dbReference>
<feature type="compositionally biased region" description="Polar residues" evidence="1">
    <location>
        <begin position="580"/>
        <end position="591"/>
    </location>
</feature>
<dbReference type="PANTHER" id="PTHR23092:SF15">
    <property type="entry name" value="INACTIVE NON-CANONICAL POLY(A) RNA POLYMERASE PROTEIN TRF4-2-RELATED"/>
    <property type="match status" value="1"/>
</dbReference>
<dbReference type="EMBL" id="CDMY01000332">
    <property type="protein sequence ID" value="CEM02663.1"/>
    <property type="molecule type" value="Genomic_DNA"/>
</dbReference>
<dbReference type="GO" id="GO:0043634">
    <property type="term" value="P:polyadenylation-dependent ncRNA catabolic process"/>
    <property type="evidence" value="ECO:0007669"/>
    <property type="project" value="TreeGrafter"/>
</dbReference>
<feature type="compositionally biased region" description="Polar residues" evidence="1">
    <location>
        <begin position="11"/>
        <end position="28"/>
    </location>
</feature>
<feature type="compositionally biased region" description="Gly residues" evidence="1">
    <location>
        <begin position="592"/>
        <end position="604"/>
    </location>
</feature>
<dbReference type="Pfam" id="PF01909">
    <property type="entry name" value="NTP_transf_2"/>
    <property type="match status" value="1"/>
</dbReference>
<reference evidence="3 4" key="1">
    <citation type="submission" date="2014-11" db="EMBL/GenBank/DDBJ databases">
        <authorList>
            <person name="Zhu J."/>
            <person name="Qi W."/>
            <person name="Song R."/>
        </authorList>
    </citation>
    <scope>NUCLEOTIDE SEQUENCE [LARGE SCALE GENOMIC DNA]</scope>
</reference>
<dbReference type="GO" id="GO:0031123">
    <property type="term" value="P:RNA 3'-end processing"/>
    <property type="evidence" value="ECO:0007669"/>
    <property type="project" value="TreeGrafter"/>
</dbReference>
<feature type="compositionally biased region" description="Polar residues" evidence="1">
    <location>
        <begin position="50"/>
        <end position="81"/>
    </location>
</feature>
<keyword evidence="4" id="KW-1185">Reference proteome</keyword>
<feature type="compositionally biased region" description="Low complexity" evidence="1">
    <location>
        <begin position="158"/>
        <end position="171"/>
    </location>
</feature>
<sequence>MDPASPDAEAATTQCSDYEHFLTQSPNQPLWEGPKPVASSQEREPISLVVYSQQTHTDSSTESPATNSQGDAERSFSTLLHTQTDGGDVDDQGVSASSCGGTAGVRKGGRRRNNGGEREGSYVEGYGSEGDGSEWREKEGVVGADHHLQQQQLLRARAAGRGLGRGLSRQVGPPPLSRRPSSTNVPPAMPGAAEVLKAGQGTKIIVDARKPVFSQDHFPPLNAALNRSPTKNCPARVSSPVGDGKCPLPHAALPLNKRMAHPHGDEQPPPDYDEVGSGGSSTPRPSLAKGSVWERRKHHHQNQYQHQHNQRRQEQQAPQGVQAFPRRSALDPVSPTHKSDQGATDTADASAHERPPPSGGEPQAAPDLERLLINLAHPSRPTSAAQSEMTTCSHSSHATRHTPASTTTSSDKHNNRRHPGDSADPYASQSSTPMSRSSGRDGSPAAGGTGTFRHPRANGNGIVVNGWPPGSVSSSDWTAGARGSLRRGPSPAPSASAAVNGHGADGSGLEWRTRQPDEGPTARWDIPPPRGRGGRRPPSMHRGGSGGAYAPYRYPRPRPPPYQSLAHTHIPDQPLRQEWRPTSSKAAQQEENGGGPDGVGGGDGESVSAPCTPRAGPRGAGRDGHHGGGRGHGCAPPEPKPISYWYREQPVGSLAHCGVFQHLSAEVDQFVASVDHHIKTKEGARREQMLCVLRALILAFFEENRKKYRRAQADQPIGVEVFGSYSTNLFLPTSDIDLAIVNVELPAADPHPLAYDFTQELLLSIAEWIDPRSAHNERDHPELHEWISGVQFIPAKTPLLTVRTTTSVEGHTTQIDISVVTGKHHGIQTAKLVQRYCEGLPTLRPLVLVLKHLLSQRGMNKPFEGGLSSYALTLMAIAFLQTPQLYNNAHTDVGQQLCSLCAFYGGVAVPSGAHLLVPKHINGLGQIVPVTFFDYNLLGISVRPPHEQQQQQQGQHHERPPALFSLVPFNGPLDGSRLCVEDPMDRTNNVGRTAFNISEIQRTFRLAYGVFSTPCVCCVGASPPRQCSNLLRRLFLY</sequence>
<evidence type="ECO:0000313" key="4">
    <source>
        <dbReference type="Proteomes" id="UP000041254"/>
    </source>
</evidence>
<feature type="compositionally biased region" description="Polar residues" evidence="1">
    <location>
        <begin position="380"/>
        <end position="409"/>
    </location>
</feature>
<protein>
    <recommendedName>
        <fullName evidence="2">Polymerase nucleotidyl transferase domain-containing protein</fullName>
    </recommendedName>
</protein>
<dbReference type="SUPFAM" id="SSF81301">
    <property type="entry name" value="Nucleotidyltransferase"/>
    <property type="match status" value="1"/>
</dbReference>
<feature type="compositionally biased region" description="Polar residues" evidence="1">
    <location>
        <begin position="427"/>
        <end position="437"/>
    </location>
</feature>
<dbReference type="STRING" id="1169540.A0A0G4EWM5"/>
<dbReference type="Gene3D" id="1.10.1410.10">
    <property type="match status" value="1"/>
</dbReference>
<evidence type="ECO:0000256" key="1">
    <source>
        <dbReference type="SAM" id="MobiDB-lite"/>
    </source>
</evidence>
<feature type="compositionally biased region" description="Basic and acidic residues" evidence="1">
    <location>
        <begin position="410"/>
        <end position="421"/>
    </location>
</feature>
<dbReference type="InterPro" id="IPR043519">
    <property type="entry name" value="NT_sf"/>
</dbReference>
<proteinExistence type="predicted"/>
<organism evidence="3 4">
    <name type="scientific">Vitrella brassicaformis (strain CCMP3155)</name>
    <dbReference type="NCBI Taxonomy" id="1169540"/>
    <lineage>
        <taxon>Eukaryota</taxon>
        <taxon>Sar</taxon>
        <taxon>Alveolata</taxon>
        <taxon>Colpodellida</taxon>
        <taxon>Vitrellaceae</taxon>
        <taxon>Vitrella</taxon>
    </lineage>
</organism>
<feature type="domain" description="Polymerase nucleotidyl transferase" evidence="2">
    <location>
        <begin position="715"/>
        <end position="742"/>
    </location>
</feature>
<dbReference type="GO" id="GO:0003729">
    <property type="term" value="F:mRNA binding"/>
    <property type="evidence" value="ECO:0007669"/>
    <property type="project" value="TreeGrafter"/>
</dbReference>
<feature type="region of interest" description="Disordered" evidence="1">
    <location>
        <begin position="1"/>
        <end position="134"/>
    </location>
</feature>
<evidence type="ECO:0000259" key="2">
    <source>
        <dbReference type="Pfam" id="PF01909"/>
    </source>
</evidence>
<dbReference type="PANTHER" id="PTHR23092">
    <property type="entry name" value="POLY(A) RNA POLYMERASE"/>
    <property type="match status" value="1"/>
</dbReference>
<feature type="region of interest" description="Disordered" evidence="1">
    <location>
        <begin position="220"/>
        <end position="635"/>
    </location>
</feature>
<dbReference type="GO" id="GO:0005730">
    <property type="term" value="C:nucleolus"/>
    <property type="evidence" value="ECO:0007669"/>
    <property type="project" value="TreeGrafter"/>
</dbReference>
<dbReference type="InParanoid" id="A0A0G4EWM5"/>
<evidence type="ECO:0000313" key="3">
    <source>
        <dbReference type="EMBL" id="CEM02663.1"/>
    </source>
</evidence>
<dbReference type="GO" id="GO:1990817">
    <property type="term" value="F:poly(A) RNA polymerase activity"/>
    <property type="evidence" value="ECO:0007669"/>
    <property type="project" value="InterPro"/>
</dbReference>
<gene>
    <name evidence="3" type="ORF">Vbra_8395</name>
</gene>